<dbReference type="InterPro" id="IPR043502">
    <property type="entry name" value="DNA/RNA_pol_sf"/>
</dbReference>
<evidence type="ECO:0000256" key="7">
    <source>
        <dbReference type="ARBA" id="ARBA00023204"/>
    </source>
</evidence>
<evidence type="ECO:0000256" key="4">
    <source>
        <dbReference type="ARBA" id="ARBA00022723"/>
    </source>
</evidence>
<keyword evidence="7" id="KW-0234">DNA repair</keyword>
<evidence type="ECO:0000256" key="8">
    <source>
        <dbReference type="ARBA" id="ARBA00023242"/>
    </source>
</evidence>
<name>A0A8C9BEC0_PHOSS</name>
<feature type="domain" description="UmuC" evidence="9">
    <location>
        <begin position="8"/>
        <end position="101"/>
    </location>
</feature>
<keyword evidence="3" id="KW-0548">Nucleotidyltransferase</keyword>
<dbReference type="FunFam" id="3.40.1170.60:FF:000003">
    <property type="entry name" value="DNA polymerase eta"/>
    <property type="match status" value="1"/>
</dbReference>
<dbReference type="GeneTree" id="ENSGT00940000157048"/>
<protein>
    <recommendedName>
        <fullName evidence="9">UmuC domain-containing protein</fullName>
    </recommendedName>
</protein>
<dbReference type="GO" id="GO:0005634">
    <property type="term" value="C:nucleus"/>
    <property type="evidence" value="ECO:0007669"/>
    <property type="project" value="UniProtKB-SubCell"/>
</dbReference>
<evidence type="ECO:0000256" key="1">
    <source>
        <dbReference type="ARBA" id="ARBA00004123"/>
    </source>
</evidence>
<dbReference type="Ensembl" id="ENSPSNT00000002846.1">
    <property type="protein sequence ID" value="ENSPSNP00000002457.1"/>
    <property type="gene ID" value="ENSPSNG00000001895.1"/>
</dbReference>
<dbReference type="InterPro" id="IPR052230">
    <property type="entry name" value="DNA_polymerase_eta"/>
</dbReference>
<keyword evidence="2" id="KW-0808">Transferase</keyword>
<evidence type="ECO:0000256" key="3">
    <source>
        <dbReference type="ARBA" id="ARBA00022695"/>
    </source>
</evidence>
<dbReference type="GO" id="GO:0009314">
    <property type="term" value="P:response to radiation"/>
    <property type="evidence" value="ECO:0007669"/>
    <property type="project" value="TreeGrafter"/>
</dbReference>
<evidence type="ECO:0000313" key="11">
    <source>
        <dbReference type="Proteomes" id="UP000694554"/>
    </source>
</evidence>
<dbReference type="AlphaFoldDB" id="A0A8C9BEC0"/>
<keyword evidence="8" id="KW-0539">Nucleus</keyword>
<dbReference type="SUPFAM" id="SSF56672">
    <property type="entry name" value="DNA/RNA polymerases"/>
    <property type="match status" value="1"/>
</dbReference>
<keyword evidence="5" id="KW-0227">DNA damage</keyword>
<reference evidence="10" key="2">
    <citation type="submission" date="2025-08" db="UniProtKB">
        <authorList>
            <consortium name="Ensembl"/>
        </authorList>
    </citation>
    <scope>IDENTIFICATION</scope>
</reference>
<reference evidence="10" key="3">
    <citation type="submission" date="2025-09" db="UniProtKB">
        <authorList>
            <consortium name="Ensembl"/>
        </authorList>
    </citation>
    <scope>IDENTIFICATION</scope>
</reference>
<dbReference type="PROSITE" id="PS50173">
    <property type="entry name" value="UMUC"/>
    <property type="match status" value="1"/>
</dbReference>
<evidence type="ECO:0000256" key="2">
    <source>
        <dbReference type="ARBA" id="ARBA00022679"/>
    </source>
</evidence>
<organism evidence="10 11">
    <name type="scientific">Phocoena sinus</name>
    <name type="common">Vaquita</name>
    <dbReference type="NCBI Taxonomy" id="42100"/>
    <lineage>
        <taxon>Eukaryota</taxon>
        <taxon>Metazoa</taxon>
        <taxon>Chordata</taxon>
        <taxon>Craniata</taxon>
        <taxon>Vertebrata</taxon>
        <taxon>Euteleostomi</taxon>
        <taxon>Mammalia</taxon>
        <taxon>Eutheria</taxon>
        <taxon>Laurasiatheria</taxon>
        <taxon>Artiodactyla</taxon>
        <taxon>Whippomorpha</taxon>
        <taxon>Cetacea</taxon>
        <taxon>Odontoceti</taxon>
        <taxon>Phocoenidae</taxon>
        <taxon>Phocoena</taxon>
    </lineage>
</organism>
<dbReference type="Proteomes" id="UP000694554">
    <property type="component" value="Chromosome 4"/>
</dbReference>
<dbReference type="GO" id="GO:0005657">
    <property type="term" value="C:replication fork"/>
    <property type="evidence" value="ECO:0007669"/>
    <property type="project" value="TreeGrafter"/>
</dbReference>
<evidence type="ECO:0000313" key="10">
    <source>
        <dbReference type="Ensembl" id="ENSPSNP00000002457.1"/>
    </source>
</evidence>
<evidence type="ECO:0000259" key="9">
    <source>
        <dbReference type="PROSITE" id="PS50173"/>
    </source>
</evidence>
<reference evidence="10" key="1">
    <citation type="submission" date="2019-08" db="EMBL/GenBank/DDBJ databases">
        <title>Phocoena sinus (Vaquita) genome, mPhoSin1, primary haplotype.</title>
        <authorList>
            <person name="Morin P."/>
            <person name="Mountcastle J."/>
            <person name="Fungtammasan C."/>
            <person name="Rhie A."/>
            <person name="Rojas-Bracho L."/>
            <person name="Smith C.R."/>
            <person name="Taylor B.L."/>
            <person name="Gulland F.M.D."/>
            <person name="Musser W."/>
            <person name="Houck M."/>
            <person name="Haase B."/>
            <person name="Paez S."/>
            <person name="Howe K."/>
            <person name="Torrance J."/>
            <person name="Formenti G."/>
            <person name="Phillippy A."/>
            <person name="Ryder O."/>
            <person name="Jarvis E.D."/>
            <person name="Fedrigo O."/>
        </authorList>
    </citation>
    <scope>NUCLEOTIDE SEQUENCE [LARGE SCALE GENOMIC DNA]</scope>
</reference>
<dbReference type="GO" id="GO:0042276">
    <property type="term" value="P:error-prone translesion synthesis"/>
    <property type="evidence" value="ECO:0007669"/>
    <property type="project" value="TreeGrafter"/>
</dbReference>
<dbReference type="PANTHER" id="PTHR45873">
    <property type="entry name" value="DNA POLYMERASE ETA"/>
    <property type="match status" value="1"/>
</dbReference>
<accession>A0A8C9BEC0</accession>
<dbReference type="GO" id="GO:0035861">
    <property type="term" value="C:site of double-strand break"/>
    <property type="evidence" value="ECO:0007669"/>
    <property type="project" value="TreeGrafter"/>
</dbReference>
<proteinExistence type="predicted"/>
<dbReference type="Gene3D" id="3.40.1170.60">
    <property type="match status" value="1"/>
</dbReference>
<sequence length="101" mass="11595">PLPGQRTIALVDMDCFLFFFFQVEQQQNPHLRTKTCAVVQYKSWKSGGVIAVRYEACVLGVTRNMWADDAKKLRPDRLLSRVRASCGKSDLTEYQEASYVF</sequence>
<dbReference type="GO" id="GO:0046872">
    <property type="term" value="F:metal ion binding"/>
    <property type="evidence" value="ECO:0007669"/>
    <property type="project" value="UniProtKB-KW"/>
</dbReference>
<keyword evidence="6" id="KW-0460">Magnesium</keyword>
<dbReference type="InterPro" id="IPR001126">
    <property type="entry name" value="UmuC"/>
</dbReference>
<dbReference type="GO" id="GO:0003887">
    <property type="term" value="F:DNA-directed DNA polymerase activity"/>
    <property type="evidence" value="ECO:0007669"/>
    <property type="project" value="TreeGrafter"/>
</dbReference>
<comment type="subcellular location">
    <subcellularLocation>
        <location evidence="1">Nucleus</location>
    </subcellularLocation>
</comment>
<dbReference type="Pfam" id="PF00817">
    <property type="entry name" value="IMS"/>
    <property type="match status" value="1"/>
</dbReference>
<evidence type="ECO:0000256" key="5">
    <source>
        <dbReference type="ARBA" id="ARBA00022763"/>
    </source>
</evidence>
<keyword evidence="4" id="KW-0479">Metal-binding</keyword>
<evidence type="ECO:0000256" key="6">
    <source>
        <dbReference type="ARBA" id="ARBA00022842"/>
    </source>
</evidence>
<dbReference type="PANTHER" id="PTHR45873:SF1">
    <property type="entry name" value="DNA POLYMERASE ETA"/>
    <property type="match status" value="1"/>
</dbReference>
<dbReference type="GO" id="GO:0006281">
    <property type="term" value="P:DNA repair"/>
    <property type="evidence" value="ECO:0007669"/>
    <property type="project" value="UniProtKB-KW"/>
</dbReference>
<keyword evidence="11" id="KW-1185">Reference proteome</keyword>